<protein>
    <submittedName>
        <fullName evidence="2">Uncharacterized protein</fullName>
    </submittedName>
</protein>
<dbReference type="Proteomes" id="UP000091979">
    <property type="component" value="Unassembled WGS sequence"/>
</dbReference>
<feature type="transmembrane region" description="Helical" evidence="1">
    <location>
        <begin position="89"/>
        <end position="113"/>
    </location>
</feature>
<sequence length="198" mass="21728">MIVLIVCWMFTMLYVAPCWILAVRKGISPSWYHWIIPFWNFFVAFKVGKGSLRLLALSLLLAFVLGIVLFTASGVTMGLLMLVGNGVDALFSLSGAVLFCVLLALASYCVYIFAIWQWSKNISELAGVDPMILGVMLVVLPTLVPLLCNVTMFAGTISPLTSTVVSQLSLLASWITFMTIAIRTPKVTLQAETQVIEE</sequence>
<proteinExistence type="predicted"/>
<evidence type="ECO:0000313" key="2">
    <source>
        <dbReference type="EMBL" id="OBQ56226.1"/>
    </source>
</evidence>
<organism evidence="2 3">
    <name type="scientific">Halodesulfovibrio spirochaetisodalis</name>
    <dbReference type="NCBI Taxonomy" id="1560234"/>
    <lineage>
        <taxon>Bacteria</taxon>
        <taxon>Pseudomonadati</taxon>
        <taxon>Thermodesulfobacteriota</taxon>
        <taxon>Desulfovibrionia</taxon>
        <taxon>Desulfovibrionales</taxon>
        <taxon>Desulfovibrionaceae</taxon>
        <taxon>Halodesulfovibrio</taxon>
    </lineage>
</organism>
<dbReference type="EMBL" id="JXMS01000003">
    <property type="protein sequence ID" value="OBQ56226.1"/>
    <property type="molecule type" value="Genomic_DNA"/>
</dbReference>
<feature type="transmembrane region" description="Helical" evidence="1">
    <location>
        <begin position="54"/>
        <end position="83"/>
    </location>
</feature>
<keyword evidence="1" id="KW-0812">Transmembrane</keyword>
<comment type="caution">
    <text evidence="2">The sequence shown here is derived from an EMBL/GenBank/DDBJ whole genome shotgun (WGS) entry which is preliminary data.</text>
</comment>
<feature type="transmembrane region" description="Helical" evidence="1">
    <location>
        <begin position="164"/>
        <end position="182"/>
    </location>
</feature>
<name>A0A1B7XL34_9BACT</name>
<dbReference type="RefSeq" id="WP_066852261.1">
    <property type="nucleotide sequence ID" value="NZ_JXMS01000003.1"/>
</dbReference>
<dbReference type="OrthoDB" id="9852708at2"/>
<keyword evidence="1" id="KW-0472">Membrane</keyword>
<dbReference type="AlphaFoldDB" id="A0A1B7XL34"/>
<keyword evidence="1" id="KW-1133">Transmembrane helix</keyword>
<evidence type="ECO:0000313" key="3">
    <source>
        <dbReference type="Proteomes" id="UP000091979"/>
    </source>
</evidence>
<evidence type="ECO:0000256" key="1">
    <source>
        <dbReference type="SAM" id="Phobius"/>
    </source>
</evidence>
<feature type="transmembrane region" description="Helical" evidence="1">
    <location>
        <begin position="31"/>
        <end position="47"/>
    </location>
</feature>
<feature type="transmembrane region" description="Helical" evidence="1">
    <location>
        <begin position="125"/>
        <end position="144"/>
    </location>
</feature>
<accession>A0A1B7XL34</accession>
<reference evidence="2 3" key="1">
    <citation type="submission" date="2015-01" db="EMBL/GenBank/DDBJ databases">
        <title>Desulfovibrio sp. JC271 draft genome sequence.</title>
        <authorList>
            <person name="Shivani Y."/>
            <person name="Subhash Y."/>
            <person name="Sasikala C."/>
            <person name="Ramana C.V."/>
        </authorList>
    </citation>
    <scope>NUCLEOTIDE SEQUENCE [LARGE SCALE GENOMIC DNA]</scope>
    <source>
        <strain evidence="2 3">JC271</strain>
    </source>
</reference>
<keyword evidence="3" id="KW-1185">Reference proteome</keyword>
<dbReference type="STRING" id="1560234.SP90_02610"/>
<dbReference type="PATRIC" id="fig|1560234.3.peg.1977"/>
<gene>
    <name evidence="2" type="ORF">SP90_02610</name>
</gene>